<evidence type="ECO:0000313" key="4">
    <source>
        <dbReference type="Proteomes" id="UP000248330"/>
    </source>
</evidence>
<evidence type="ECO:0000313" key="3">
    <source>
        <dbReference type="EMBL" id="PXV71275.1"/>
    </source>
</evidence>
<keyword evidence="4" id="KW-1185">Reference proteome</keyword>
<comment type="similarity">
    <text evidence="1 2">Belongs to the cytochrome P450 family.</text>
</comment>
<dbReference type="GO" id="GO:0016705">
    <property type="term" value="F:oxidoreductase activity, acting on paired donors, with incorporation or reduction of molecular oxygen"/>
    <property type="evidence" value="ECO:0007669"/>
    <property type="project" value="InterPro"/>
</dbReference>
<protein>
    <submittedName>
        <fullName evidence="3">Cytochrome P450</fullName>
    </submittedName>
</protein>
<dbReference type="PRINTS" id="PR00385">
    <property type="entry name" value="P450"/>
</dbReference>
<proteinExistence type="inferred from homology"/>
<dbReference type="GO" id="GO:0004497">
    <property type="term" value="F:monooxygenase activity"/>
    <property type="evidence" value="ECO:0007669"/>
    <property type="project" value="UniProtKB-KW"/>
</dbReference>
<keyword evidence="2" id="KW-0503">Monooxygenase</keyword>
<keyword evidence="2" id="KW-0349">Heme</keyword>
<dbReference type="EMBL" id="QICN01000001">
    <property type="protein sequence ID" value="PXV71275.1"/>
    <property type="molecule type" value="Genomic_DNA"/>
</dbReference>
<dbReference type="GO" id="GO:0020037">
    <property type="term" value="F:heme binding"/>
    <property type="evidence" value="ECO:0007669"/>
    <property type="project" value="InterPro"/>
</dbReference>
<dbReference type="PANTHER" id="PTHR46696:SF6">
    <property type="entry name" value="P450, PUTATIVE (EUROFUNG)-RELATED"/>
    <property type="match status" value="1"/>
</dbReference>
<dbReference type="SUPFAM" id="SSF48264">
    <property type="entry name" value="Cytochrome P450"/>
    <property type="match status" value="1"/>
</dbReference>
<dbReference type="InterPro" id="IPR036396">
    <property type="entry name" value="Cyt_P450_sf"/>
</dbReference>
<dbReference type="OrthoDB" id="4258484at2"/>
<dbReference type="Pfam" id="PF00067">
    <property type="entry name" value="p450"/>
    <property type="match status" value="1"/>
</dbReference>
<keyword evidence="2" id="KW-0408">Iron</keyword>
<dbReference type="RefSeq" id="WP_110263404.1">
    <property type="nucleotide sequence ID" value="NZ_CAKZQT010000007.1"/>
</dbReference>
<sequence>MSTADKANQVQQPAHVPDALVYAFDYNTDPEYCRDPHARAADLVERAPPIFWTPYNGGHWMFQSHAAVAEALRDYGTFSSEHFAPEAFNAMMAELPEEERIPAPVPICIDPPLHAKLRQPLFSTFSPKAVAAMETKIRALAERLIDAIAQQGHCEFQQAVADVYPVEIFLAMFGLPIEKEREYRDLAKSHLKSITPDLSENMMMMQSIAAVMRETIIARRDDRRDDLISLLWGLEIEGEPMALDLMLSYCVILFIAGLDTVVNALGFGVRHLASDPELQKTLRARPDLIPKATEELLRRYAFVAPIRILKRDTVFSGVQLKEGERVMMFLPGASVDASVYPDPLRFDLERTNQPHMAFGSGPHFCLGMHLARLELRVMYETLLRKLPEFRLDPDQAPAFHGSIIAGPTSIHLVWGAGAKRPAAAASRQQAAPAADTVPVPAAASATFSAAPSAAPAATAGAVNAGPPASIEGVWTVTIYGPTGPQETTLELALVNGALGGTQAALGQVEKVDEIAYDSRTGKVSWVNKISKPLPLKLKFDGVVEGGSMNGKIKASIMGSFPFTAVRH</sequence>
<dbReference type="Gene3D" id="1.10.630.10">
    <property type="entry name" value="Cytochrome P450"/>
    <property type="match status" value="1"/>
</dbReference>
<name>A0A318EJL6_9GAMM</name>
<evidence type="ECO:0000256" key="1">
    <source>
        <dbReference type="ARBA" id="ARBA00010617"/>
    </source>
</evidence>
<dbReference type="PROSITE" id="PS00086">
    <property type="entry name" value="CYTOCHROME_P450"/>
    <property type="match status" value="1"/>
</dbReference>
<organism evidence="3 4">
    <name type="scientific">Sinimarinibacterium flocculans</name>
    <dbReference type="NCBI Taxonomy" id="985250"/>
    <lineage>
        <taxon>Bacteria</taxon>
        <taxon>Pseudomonadati</taxon>
        <taxon>Pseudomonadota</taxon>
        <taxon>Gammaproteobacteria</taxon>
        <taxon>Nevskiales</taxon>
        <taxon>Nevskiaceae</taxon>
        <taxon>Sinimarinibacterium</taxon>
    </lineage>
</organism>
<dbReference type="InterPro" id="IPR001128">
    <property type="entry name" value="Cyt_P450"/>
</dbReference>
<accession>A0A318EJL6</accession>
<keyword evidence="2" id="KW-0479">Metal-binding</keyword>
<comment type="caution">
    <text evidence="3">The sequence shown here is derived from an EMBL/GenBank/DDBJ whole genome shotgun (WGS) entry which is preliminary data.</text>
</comment>
<dbReference type="PRINTS" id="PR00359">
    <property type="entry name" value="BP450"/>
</dbReference>
<dbReference type="Proteomes" id="UP000248330">
    <property type="component" value="Unassembled WGS sequence"/>
</dbReference>
<gene>
    <name evidence="3" type="ORF">C8D93_101320</name>
</gene>
<keyword evidence="2" id="KW-0560">Oxidoreductase</keyword>
<dbReference type="PANTHER" id="PTHR46696">
    <property type="entry name" value="P450, PUTATIVE (EUROFUNG)-RELATED"/>
    <property type="match status" value="1"/>
</dbReference>
<dbReference type="GO" id="GO:0005506">
    <property type="term" value="F:iron ion binding"/>
    <property type="evidence" value="ECO:0007669"/>
    <property type="project" value="InterPro"/>
</dbReference>
<dbReference type="InterPro" id="IPR002397">
    <property type="entry name" value="Cyt_P450_B"/>
</dbReference>
<reference evidence="3 4" key="1">
    <citation type="submission" date="2018-04" db="EMBL/GenBank/DDBJ databases">
        <title>Genomic Encyclopedia of Type Strains, Phase IV (KMG-IV): sequencing the most valuable type-strain genomes for metagenomic binning, comparative biology and taxonomic classification.</title>
        <authorList>
            <person name="Goeker M."/>
        </authorList>
    </citation>
    <scope>NUCLEOTIDE SEQUENCE [LARGE SCALE GENOMIC DNA]</scope>
    <source>
        <strain evidence="3 4">DSM 104150</strain>
    </source>
</reference>
<dbReference type="InterPro" id="IPR017972">
    <property type="entry name" value="Cyt_P450_CS"/>
</dbReference>
<evidence type="ECO:0000256" key="2">
    <source>
        <dbReference type="RuleBase" id="RU000461"/>
    </source>
</evidence>
<dbReference type="AlphaFoldDB" id="A0A318EJL6"/>